<dbReference type="NCBIfam" id="TIGR00180">
    <property type="entry name" value="parB_part"/>
    <property type="match status" value="1"/>
</dbReference>
<dbReference type="SMART" id="SM00470">
    <property type="entry name" value="ParB"/>
    <property type="match status" value="1"/>
</dbReference>
<evidence type="ECO:0000256" key="1">
    <source>
        <dbReference type="ARBA" id="ARBA00004453"/>
    </source>
</evidence>
<gene>
    <name evidence="7" type="ORF">LKE05_12795</name>
</gene>
<dbReference type="InterPro" id="IPR057240">
    <property type="entry name" value="ParB_dimer_C"/>
</dbReference>
<dbReference type="Pfam" id="PF23552">
    <property type="entry name" value="ParB_C"/>
    <property type="match status" value="1"/>
</dbReference>
<evidence type="ECO:0000313" key="7">
    <source>
        <dbReference type="EMBL" id="MCC2211659.1"/>
    </source>
</evidence>
<evidence type="ECO:0000259" key="6">
    <source>
        <dbReference type="SMART" id="SM00470"/>
    </source>
</evidence>
<dbReference type="FunFam" id="1.10.10.2830:FF:000001">
    <property type="entry name" value="Chromosome partitioning protein ParB"/>
    <property type="match status" value="1"/>
</dbReference>
<evidence type="ECO:0000256" key="5">
    <source>
        <dbReference type="SAM" id="Coils"/>
    </source>
</evidence>
<dbReference type="InterPro" id="IPR050336">
    <property type="entry name" value="Chromosome_partition/occlusion"/>
</dbReference>
<dbReference type="Pfam" id="PF02195">
    <property type="entry name" value="ParB_N"/>
    <property type="match status" value="1"/>
</dbReference>
<name>A0AAE3JAC1_9FIRM</name>
<dbReference type="EMBL" id="JAJEQM010000022">
    <property type="protein sequence ID" value="MCC2211659.1"/>
    <property type="molecule type" value="Genomic_DNA"/>
</dbReference>
<dbReference type="SUPFAM" id="SSF110849">
    <property type="entry name" value="ParB/Sulfiredoxin"/>
    <property type="match status" value="1"/>
</dbReference>
<reference evidence="7 8" key="1">
    <citation type="submission" date="2021-10" db="EMBL/GenBank/DDBJ databases">
        <title>Anaerobic single-cell dispensing facilitates the cultivation of human gut bacteria.</title>
        <authorList>
            <person name="Afrizal A."/>
        </authorList>
    </citation>
    <scope>NUCLEOTIDE SEQUENCE [LARGE SCALE GENOMIC DNA]</scope>
    <source>
        <strain evidence="7 8">CLA-AA-H232</strain>
    </source>
</reference>
<dbReference type="FunFam" id="3.90.1530.30:FF:000001">
    <property type="entry name" value="Chromosome partitioning protein ParB"/>
    <property type="match status" value="1"/>
</dbReference>
<dbReference type="GO" id="GO:0009295">
    <property type="term" value="C:nucleoid"/>
    <property type="evidence" value="ECO:0007669"/>
    <property type="project" value="UniProtKB-SubCell"/>
</dbReference>
<evidence type="ECO:0000256" key="4">
    <source>
        <dbReference type="ARBA" id="ARBA00023125"/>
    </source>
</evidence>
<dbReference type="Gene3D" id="3.90.1530.30">
    <property type="match status" value="1"/>
</dbReference>
<keyword evidence="3" id="KW-0159">Chromosome partition</keyword>
<dbReference type="GO" id="GO:0005694">
    <property type="term" value="C:chromosome"/>
    <property type="evidence" value="ECO:0007669"/>
    <property type="project" value="TreeGrafter"/>
</dbReference>
<dbReference type="GO" id="GO:0007059">
    <property type="term" value="P:chromosome segregation"/>
    <property type="evidence" value="ECO:0007669"/>
    <property type="project" value="UniProtKB-KW"/>
</dbReference>
<feature type="domain" description="ParB-like N-terminal" evidence="6">
    <location>
        <begin position="35"/>
        <end position="125"/>
    </location>
</feature>
<keyword evidence="8" id="KW-1185">Reference proteome</keyword>
<dbReference type="InterPro" id="IPR004437">
    <property type="entry name" value="ParB/RepB/Spo0J"/>
</dbReference>
<dbReference type="PANTHER" id="PTHR33375:SF1">
    <property type="entry name" value="CHROMOSOME-PARTITIONING PROTEIN PARB-RELATED"/>
    <property type="match status" value="1"/>
</dbReference>
<comment type="similarity">
    <text evidence="2">Belongs to the ParB family.</text>
</comment>
<dbReference type="RefSeq" id="WP_118446475.1">
    <property type="nucleotide sequence ID" value="NZ_JAJEQM010000022.1"/>
</dbReference>
<sequence length="294" mass="33389">MAKKGLGKGLNSLFNEEDIEEVTSEITKSSEGDIKKVRMSLIEPNKKQPRRHFDEEKITALADSIKEHGLIQPIIITPSDNNMYKIVAGERRWRAAKKANLKEIPAVIRKYSEEQVAEIALIENLQRENLNPIEEAIGYNLLMDEFNLTQELISQRVGKSRSAIANSLRLLSLEDEIQKMLILGTLTSGHARAILSLDDKELRIALSKRIIEDNLNVRQAEALAKQLQKKKPQKKKSEKTAYDIEIEKIQNTLSSAMGTKVRINHTAKKGKIEIEYYGNEDLERVLGFFNIKGE</sequence>
<accession>A0AAE3JAC1</accession>
<proteinExistence type="inferred from homology"/>
<keyword evidence="4" id="KW-0238">DNA-binding</keyword>
<dbReference type="Gene3D" id="1.10.10.2830">
    <property type="match status" value="1"/>
</dbReference>
<comment type="caution">
    <text evidence="7">The sequence shown here is derived from an EMBL/GenBank/DDBJ whole genome shotgun (WGS) entry which is preliminary data.</text>
</comment>
<evidence type="ECO:0000256" key="3">
    <source>
        <dbReference type="ARBA" id="ARBA00022829"/>
    </source>
</evidence>
<keyword evidence="5" id="KW-0175">Coiled coil</keyword>
<evidence type="ECO:0000313" key="8">
    <source>
        <dbReference type="Proteomes" id="UP001198242"/>
    </source>
</evidence>
<dbReference type="AlphaFoldDB" id="A0AAE3JAC1"/>
<dbReference type="InterPro" id="IPR036086">
    <property type="entry name" value="ParB/Sulfiredoxin_sf"/>
</dbReference>
<evidence type="ECO:0000256" key="2">
    <source>
        <dbReference type="ARBA" id="ARBA00006295"/>
    </source>
</evidence>
<dbReference type="Proteomes" id="UP001198242">
    <property type="component" value="Unassembled WGS sequence"/>
</dbReference>
<dbReference type="CDD" id="cd16393">
    <property type="entry name" value="SPO0J_N"/>
    <property type="match status" value="1"/>
</dbReference>
<comment type="subcellular location">
    <subcellularLocation>
        <location evidence="1">Cytoplasm</location>
        <location evidence="1">Nucleoid</location>
    </subcellularLocation>
</comment>
<organism evidence="7 8">
    <name type="scientific">Hominilimicola fabiformis</name>
    <dbReference type="NCBI Taxonomy" id="2885356"/>
    <lineage>
        <taxon>Bacteria</taxon>
        <taxon>Bacillati</taxon>
        <taxon>Bacillota</taxon>
        <taxon>Clostridia</taxon>
        <taxon>Eubacteriales</taxon>
        <taxon>Oscillospiraceae</taxon>
        <taxon>Hominilimicola</taxon>
    </lineage>
</organism>
<protein>
    <submittedName>
        <fullName evidence="7">ParB/RepB/Spo0J family partition protein</fullName>
    </submittedName>
</protein>
<feature type="coiled-coil region" evidence="5">
    <location>
        <begin position="210"/>
        <end position="237"/>
    </location>
</feature>
<dbReference type="InterPro" id="IPR003115">
    <property type="entry name" value="ParB_N"/>
</dbReference>
<dbReference type="GO" id="GO:0045881">
    <property type="term" value="P:positive regulation of sporulation resulting in formation of a cellular spore"/>
    <property type="evidence" value="ECO:0007669"/>
    <property type="project" value="TreeGrafter"/>
</dbReference>
<dbReference type="Pfam" id="PF17762">
    <property type="entry name" value="HTH_ParB"/>
    <property type="match status" value="1"/>
</dbReference>
<dbReference type="PANTHER" id="PTHR33375">
    <property type="entry name" value="CHROMOSOME-PARTITIONING PROTEIN PARB-RELATED"/>
    <property type="match status" value="1"/>
</dbReference>
<dbReference type="GO" id="GO:0003677">
    <property type="term" value="F:DNA binding"/>
    <property type="evidence" value="ECO:0007669"/>
    <property type="project" value="UniProtKB-KW"/>
</dbReference>
<dbReference type="InterPro" id="IPR041468">
    <property type="entry name" value="HTH_ParB/Spo0J"/>
</dbReference>